<organism evidence="1">
    <name type="scientific">Paenibacillus sp. BIHB 4019</name>
    <dbReference type="NCBI Taxonomy" id="1870819"/>
    <lineage>
        <taxon>Bacteria</taxon>
        <taxon>Bacillati</taxon>
        <taxon>Bacillota</taxon>
        <taxon>Bacilli</taxon>
        <taxon>Bacillales</taxon>
        <taxon>Paenibacillaceae</taxon>
        <taxon>Paenibacillus</taxon>
    </lineage>
</organism>
<sequence length="82" mass="8966">MAKALKAFSGTATSTISMPKIMNELVICNDGAANLTFTVSGETFTLRPGYTFDEELEPFKEITVTATDAYFGYARRQGAETR</sequence>
<dbReference type="AlphaFoldDB" id="A0A1B2DJ26"/>
<dbReference type="RefSeq" id="WP_099518909.1">
    <property type="nucleotide sequence ID" value="NZ_CP016808.1"/>
</dbReference>
<protein>
    <submittedName>
        <fullName evidence="1">Uncharacterized protein</fullName>
    </submittedName>
</protein>
<name>A0A1B2DJ26_9BACL</name>
<evidence type="ECO:0000313" key="1">
    <source>
        <dbReference type="EMBL" id="ANY67727.1"/>
    </source>
</evidence>
<accession>A0A1B2DJ26</accession>
<reference evidence="1" key="1">
    <citation type="submission" date="2016-08" db="EMBL/GenBank/DDBJ databases">
        <title>Complete Genome Seqeunce of Paenibacillus sp. BIHB 4019 from tea rhizoplane.</title>
        <authorList>
            <person name="Thakur R."/>
            <person name="Swarnkar M.K."/>
            <person name="Gulati A."/>
        </authorList>
    </citation>
    <scope>NUCLEOTIDE SEQUENCE [LARGE SCALE GENOMIC DNA]</scope>
    <source>
        <strain evidence="1">BIHB4019</strain>
    </source>
</reference>
<proteinExistence type="predicted"/>
<dbReference type="EMBL" id="CP016808">
    <property type="protein sequence ID" value="ANY67727.1"/>
    <property type="molecule type" value="Genomic_DNA"/>
</dbReference>
<gene>
    <name evidence="1" type="ORF">BBD42_15580</name>
</gene>